<protein>
    <submittedName>
        <fullName evidence="8">Sulfotransferase family protein</fullName>
    </submittedName>
</protein>
<dbReference type="GO" id="GO:0008146">
    <property type="term" value="F:sulfotransferase activity"/>
    <property type="evidence" value="ECO:0007669"/>
    <property type="project" value="InterPro"/>
</dbReference>
<keyword evidence="9" id="KW-1185">Reference proteome</keyword>
<evidence type="ECO:0000313" key="9">
    <source>
        <dbReference type="Proteomes" id="UP000201613"/>
    </source>
</evidence>
<comment type="subcellular location">
    <subcellularLocation>
        <location evidence="1">Golgi apparatus membrane</location>
        <topology evidence="1">Single-pass type II membrane protein</topology>
    </subcellularLocation>
</comment>
<evidence type="ECO:0000256" key="3">
    <source>
        <dbReference type="ARBA" id="ARBA00022692"/>
    </source>
</evidence>
<dbReference type="EMBL" id="FXZK01000008">
    <property type="protein sequence ID" value="SMY09229.1"/>
    <property type="molecule type" value="Genomic_DNA"/>
</dbReference>
<evidence type="ECO:0000256" key="6">
    <source>
        <dbReference type="ARBA" id="ARBA00023136"/>
    </source>
</evidence>
<dbReference type="GO" id="GO:0016020">
    <property type="term" value="C:membrane"/>
    <property type="evidence" value="ECO:0007669"/>
    <property type="project" value="InterPro"/>
</dbReference>
<gene>
    <name evidence="8" type="ORF">LOM8899_03394</name>
</gene>
<keyword evidence="2 8" id="KW-0808">Transferase</keyword>
<dbReference type="AlphaFoldDB" id="A0A238LHR2"/>
<evidence type="ECO:0000256" key="1">
    <source>
        <dbReference type="ARBA" id="ARBA00004323"/>
    </source>
</evidence>
<dbReference type="InterPro" id="IPR018011">
    <property type="entry name" value="Carb_sulfotrans_8-10"/>
</dbReference>
<dbReference type="GO" id="GO:0016051">
    <property type="term" value="P:carbohydrate biosynthetic process"/>
    <property type="evidence" value="ECO:0007669"/>
    <property type="project" value="InterPro"/>
</dbReference>
<evidence type="ECO:0000256" key="7">
    <source>
        <dbReference type="ARBA" id="ARBA00023180"/>
    </source>
</evidence>
<keyword evidence="4" id="KW-1133">Transmembrane helix</keyword>
<evidence type="ECO:0000256" key="4">
    <source>
        <dbReference type="ARBA" id="ARBA00022989"/>
    </source>
</evidence>
<evidence type="ECO:0000256" key="5">
    <source>
        <dbReference type="ARBA" id="ARBA00023034"/>
    </source>
</evidence>
<keyword evidence="6" id="KW-0472">Membrane</keyword>
<keyword evidence="5" id="KW-0333">Golgi apparatus</keyword>
<dbReference type="InterPro" id="IPR005331">
    <property type="entry name" value="Sulfotransferase"/>
</dbReference>
<name>A0A238LHR2_9RHOB</name>
<dbReference type="PANTHER" id="PTHR12137">
    <property type="entry name" value="CARBOHYDRATE SULFOTRANSFERASE"/>
    <property type="match status" value="1"/>
</dbReference>
<accession>A0A238LHR2</accession>
<dbReference type="Pfam" id="PF03567">
    <property type="entry name" value="Sulfotransfer_2"/>
    <property type="match status" value="1"/>
</dbReference>
<evidence type="ECO:0000256" key="2">
    <source>
        <dbReference type="ARBA" id="ARBA00022679"/>
    </source>
</evidence>
<dbReference type="Proteomes" id="UP000201613">
    <property type="component" value="Unassembled WGS sequence"/>
</dbReference>
<keyword evidence="3" id="KW-0812">Transmembrane</keyword>
<dbReference type="InterPro" id="IPR027417">
    <property type="entry name" value="P-loop_NTPase"/>
</dbReference>
<organism evidence="8 9">
    <name type="scientific">Flavimaricola marinus</name>
    <dbReference type="NCBI Taxonomy" id="1819565"/>
    <lineage>
        <taxon>Bacteria</taxon>
        <taxon>Pseudomonadati</taxon>
        <taxon>Pseudomonadota</taxon>
        <taxon>Alphaproteobacteria</taxon>
        <taxon>Rhodobacterales</taxon>
        <taxon>Paracoccaceae</taxon>
        <taxon>Flavimaricola</taxon>
    </lineage>
</organism>
<dbReference type="Gene3D" id="3.40.50.300">
    <property type="entry name" value="P-loop containing nucleotide triphosphate hydrolases"/>
    <property type="match status" value="1"/>
</dbReference>
<dbReference type="SUPFAM" id="SSF52540">
    <property type="entry name" value="P-loop containing nucleoside triphosphate hydrolases"/>
    <property type="match status" value="1"/>
</dbReference>
<keyword evidence="7" id="KW-0325">Glycoprotein</keyword>
<evidence type="ECO:0000313" key="8">
    <source>
        <dbReference type="EMBL" id="SMY09229.1"/>
    </source>
</evidence>
<proteinExistence type="predicted"/>
<dbReference type="PANTHER" id="PTHR12137:SF54">
    <property type="entry name" value="CARBOHYDRATE SULFOTRANSFERASE"/>
    <property type="match status" value="1"/>
</dbReference>
<dbReference type="RefSeq" id="WP_168770577.1">
    <property type="nucleotide sequence ID" value="NZ_FXZK01000008.1"/>
</dbReference>
<reference evidence="8 9" key="1">
    <citation type="submission" date="2017-05" db="EMBL/GenBank/DDBJ databases">
        <authorList>
            <person name="Song R."/>
            <person name="Chenine A.L."/>
            <person name="Ruprecht R.M."/>
        </authorList>
    </citation>
    <scope>NUCLEOTIDE SEQUENCE [LARGE SCALE GENOMIC DNA]</scope>
    <source>
        <strain evidence="8 9">CECT 8899</strain>
    </source>
</reference>
<sequence>MAIISHPNRFIYFLNPRTASTATGQALTEALPCVYVPEADIMDDKGKIVVQRKHTTPRQLREYGLVEPEVLETFFKFVTVRNPYDSIVSAWAKKVKDYAHLLDKPDSWVNKIPGYADGLRRASGMTFAEWVVEEYAEHLKKGRKARMNGNFIDEVDHILRYETLAEDFAAITDRLGLPADFVLPQVNVTKGRDTADYRSYYDDAAREVISTVFRDEIERLGYSF</sequence>